<evidence type="ECO:0000313" key="3">
    <source>
        <dbReference type="Proteomes" id="UP000274131"/>
    </source>
</evidence>
<sequence length="72" mass="8452">MVLPFNCLRHKIGACCNYEKKKNRTENFQYDDADDADDDDDDDDDDDEDADDDANDDMTCKLKVRKRMEKPK</sequence>
<dbReference type="AlphaFoldDB" id="A0A0N4V8J2"/>
<feature type="region of interest" description="Disordered" evidence="1">
    <location>
        <begin position="27"/>
        <end position="57"/>
    </location>
</feature>
<reference evidence="2 3" key="2">
    <citation type="submission" date="2018-10" db="EMBL/GenBank/DDBJ databases">
        <authorList>
            <consortium name="Pathogen Informatics"/>
        </authorList>
    </citation>
    <scope>NUCLEOTIDE SEQUENCE [LARGE SCALE GENOMIC DNA]</scope>
</reference>
<organism evidence="4">
    <name type="scientific">Enterobius vermicularis</name>
    <name type="common">Human pinworm</name>
    <dbReference type="NCBI Taxonomy" id="51028"/>
    <lineage>
        <taxon>Eukaryota</taxon>
        <taxon>Metazoa</taxon>
        <taxon>Ecdysozoa</taxon>
        <taxon>Nematoda</taxon>
        <taxon>Chromadorea</taxon>
        <taxon>Rhabditida</taxon>
        <taxon>Spirurina</taxon>
        <taxon>Oxyuridomorpha</taxon>
        <taxon>Oxyuroidea</taxon>
        <taxon>Oxyuridae</taxon>
        <taxon>Enterobius</taxon>
    </lineage>
</organism>
<reference evidence="4" key="1">
    <citation type="submission" date="2017-02" db="UniProtKB">
        <authorList>
            <consortium name="WormBaseParasite"/>
        </authorList>
    </citation>
    <scope>IDENTIFICATION</scope>
</reference>
<evidence type="ECO:0000256" key="1">
    <source>
        <dbReference type="SAM" id="MobiDB-lite"/>
    </source>
</evidence>
<dbReference type="Proteomes" id="UP000274131">
    <property type="component" value="Unassembled WGS sequence"/>
</dbReference>
<evidence type="ECO:0000313" key="4">
    <source>
        <dbReference type="WBParaSite" id="EVEC_0000670001-mRNA-1"/>
    </source>
</evidence>
<proteinExistence type="predicted"/>
<dbReference type="EMBL" id="UXUI01008438">
    <property type="protein sequence ID" value="VDD91497.1"/>
    <property type="molecule type" value="Genomic_DNA"/>
</dbReference>
<name>A0A0N4V8J2_ENTVE</name>
<accession>A0A0N4V8J2</accession>
<dbReference type="WBParaSite" id="EVEC_0000670001-mRNA-1">
    <property type="protein sequence ID" value="EVEC_0000670001-mRNA-1"/>
    <property type="gene ID" value="EVEC_0000670001"/>
</dbReference>
<evidence type="ECO:0000313" key="2">
    <source>
        <dbReference type="EMBL" id="VDD91497.1"/>
    </source>
</evidence>
<gene>
    <name evidence="2" type="ORF">EVEC_LOCUS6248</name>
</gene>
<protein>
    <submittedName>
        <fullName evidence="2 4">Uncharacterized protein</fullName>
    </submittedName>
</protein>
<keyword evidence="3" id="KW-1185">Reference proteome</keyword>
<feature type="compositionally biased region" description="Acidic residues" evidence="1">
    <location>
        <begin position="29"/>
        <end position="56"/>
    </location>
</feature>